<evidence type="ECO:0000313" key="4">
    <source>
        <dbReference type="EMBL" id="CAK8677653.1"/>
    </source>
</evidence>
<feature type="transmembrane region" description="Helical" evidence="2">
    <location>
        <begin position="183"/>
        <end position="204"/>
    </location>
</feature>
<keyword evidence="2" id="KW-0812">Transmembrane</keyword>
<gene>
    <name evidence="4" type="ORF">CVLEPA_LOCUS7011</name>
</gene>
<keyword evidence="2" id="KW-0472">Membrane</keyword>
<feature type="domain" description="Ubiquitin-like" evidence="3">
    <location>
        <begin position="3"/>
        <end position="75"/>
    </location>
</feature>
<evidence type="ECO:0000256" key="1">
    <source>
        <dbReference type="SAM" id="MobiDB-lite"/>
    </source>
</evidence>
<evidence type="ECO:0000256" key="2">
    <source>
        <dbReference type="SAM" id="Phobius"/>
    </source>
</evidence>
<feature type="transmembrane region" description="Helical" evidence="2">
    <location>
        <begin position="255"/>
        <end position="276"/>
    </location>
</feature>
<dbReference type="Proteomes" id="UP001642483">
    <property type="component" value="Unassembled WGS sequence"/>
</dbReference>
<feature type="transmembrane region" description="Helical" evidence="2">
    <location>
        <begin position="145"/>
        <end position="162"/>
    </location>
</feature>
<dbReference type="PANTHER" id="PTHR46043">
    <property type="entry name" value="ARM REPEAT SUPERFAMILY PROTEIN"/>
    <property type="match status" value="1"/>
</dbReference>
<dbReference type="InterPro" id="IPR011989">
    <property type="entry name" value="ARM-like"/>
</dbReference>
<dbReference type="SUPFAM" id="SSF48371">
    <property type="entry name" value="ARM repeat"/>
    <property type="match status" value="1"/>
</dbReference>
<keyword evidence="5" id="KW-1185">Reference proteome</keyword>
<dbReference type="InterPro" id="IPR016024">
    <property type="entry name" value="ARM-type_fold"/>
</dbReference>
<evidence type="ECO:0000259" key="3">
    <source>
        <dbReference type="PROSITE" id="PS50053"/>
    </source>
</evidence>
<feature type="region of interest" description="Disordered" evidence="1">
    <location>
        <begin position="623"/>
        <end position="654"/>
    </location>
</feature>
<dbReference type="Gene3D" id="3.10.20.90">
    <property type="entry name" value="Phosphatidylinositol 3-kinase Catalytic Subunit, Chain A, domain 1"/>
    <property type="match status" value="1"/>
</dbReference>
<dbReference type="Pfam" id="PF00240">
    <property type="entry name" value="ubiquitin"/>
    <property type="match status" value="1"/>
</dbReference>
<dbReference type="InterPro" id="IPR000626">
    <property type="entry name" value="Ubiquitin-like_dom"/>
</dbReference>
<dbReference type="SMART" id="SM00213">
    <property type="entry name" value="UBQ"/>
    <property type="match status" value="1"/>
</dbReference>
<protein>
    <recommendedName>
        <fullName evidence="3">Ubiquitin-like domain-containing protein</fullName>
    </recommendedName>
</protein>
<accession>A0ABP0FFI6</accession>
<dbReference type="PANTHER" id="PTHR46043:SF13">
    <property type="entry name" value="ARM REPEAT SUPERFAMILY PROTEIN"/>
    <property type="match status" value="1"/>
</dbReference>
<sequence>MLLYIESKAYPDRTFIDICKPSDTVARIRAYLLHRLHEIGHSNHQFRLRYKGTYLRDAYTLEEYNLLNNAVIHMVPLSDVSEWNTDKRFRQSTLEENSGDVEDIVQVALRSEIKLLDKRERILNNFKILMMMQIVLVFLSLFTNYWYFFFAYLFVLAMALFFSPSFTRVNGWVGTNSVRRNEFMVVMVFLSCLMVGAGVALLTLNVMELTASSYPTDRCISQSASCITDANSNIIKLGVCTAYEQRCYESSVWTGAYYCLVIMFMASTGVLSAFLLHNFKFNPGDYIERYLVQTREFEQIMETARMGSISQKRNAAFELATMASSADDNKFQIVTDGGLDVLITLALSADLTTQEYATEALAECLTVPAIQDQFISLGGAKTLTALLHSKNLRTAHEAITAISYIVADSDENKFFITSDHGIDDLLHACKYANAANRKILASIFLELAYFADTRAVMASKSTSVEAMIFLLVRSTVRSREMSNVDIDTTVLALQTLELLAIESPSLVASQEDFLSYLLTVPVKILDQKIQLLTTKLLLYFTKTPEALEQLCMTSDLTDKLLYFAHSNDPELLNALSAISLHVSEPFKHRERLVHDGFLEFLTYLQNASNERESWNMADQAISNLQNKQNPDDDVKKPITRPPTAMTSSASRSSSVVLLRDYNDATADQMTSSEA</sequence>
<organism evidence="4 5">
    <name type="scientific">Clavelina lepadiformis</name>
    <name type="common">Light-bulb sea squirt</name>
    <name type="synonym">Ascidia lepadiformis</name>
    <dbReference type="NCBI Taxonomy" id="159417"/>
    <lineage>
        <taxon>Eukaryota</taxon>
        <taxon>Metazoa</taxon>
        <taxon>Chordata</taxon>
        <taxon>Tunicata</taxon>
        <taxon>Ascidiacea</taxon>
        <taxon>Aplousobranchia</taxon>
        <taxon>Clavelinidae</taxon>
        <taxon>Clavelina</taxon>
    </lineage>
</organism>
<keyword evidence="2" id="KW-1133">Transmembrane helix</keyword>
<name>A0ABP0FFI6_CLALP</name>
<dbReference type="InterPro" id="IPR029071">
    <property type="entry name" value="Ubiquitin-like_domsf"/>
</dbReference>
<proteinExistence type="predicted"/>
<comment type="caution">
    <text evidence="4">The sequence shown here is derived from an EMBL/GenBank/DDBJ whole genome shotgun (WGS) entry which is preliminary data.</text>
</comment>
<dbReference type="PROSITE" id="PS50053">
    <property type="entry name" value="UBIQUITIN_2"/>
    <property type="match status" value="1"/>
</dbReference>
<evidence type="ECO:0000313" key="5">
    <source>
        <dbReference type="Proteomes" id="UP001642483"/>
    </source>
</evidence>
<reference evidence="4 5" key="1">
    <citation type="submission" date="2024-02" db="EMBL/GenBank/DDBJ databases">
        <authorList>
            <person name="Daric V."/>
            <person name="Darras S."/>
        </authorList>
    </citation>
    <scope>NUCLEOTIDE SEQUENCE [LARGE SCALE GENOMIC DNA]</scope>
</reference>
<feature type="compositionally biased region" description="Low complexity" evidence="1">
    <location>
        <begin position="641"/>
        <end position="654"/>
    </location>
</feature>
<dbReference type="Gene3D" id="1.25.10.10">
    <property type="entry name" value="Leucine-rich Repeat Variant"/>
    <property type="match status" value="1"/>
</dbReference>
<dbReference type="EMBL" id="CAWYQH010000046">
    <property type="protein sequence ID" value="CAK8677653.1"/>
    <property type="molecule type" value="Genomic_DNA"/>
</dbReference>
<dbReference type="SUPFAM" id="SSF54236">
    <property type="entry name" value="Ubiquitin-like"/>
    <property type="match status" value="1"/>
</dbReference>